<dbReference type="EMBL" id="QPJD01000002">
    <property type="protein sequence ID" value="RCW51009.1"/>
    <property type="molecule type" value="Genomic_DNA"/>
</dbReference>
<dbReference type="PROSITE" id="PS50109">
    <property type="entry name" value="HIS_KIN"/>
    <property type="match status" value="1"/>
</dbReference>
<evidence type="ECO:0000256" key="8">
    <source>
        <dbReference type="ARBA" id="ARBA00023012"/>
    </source>
</evidence>
<dbReference type="SMART" id="SM00388">
    <property type="entry name" value="HisKA"/>
    <property type="match status" value="1"/>
</dbReference>
<evidence type="ECO:0000256" key="6">
    <source>
        <dbReference type="ARBA" id="ARBA00022777"/>
    </source>
</evidence>
<sequence>MNESQFLISLRNNRDFIIQKWLDDFHENSLDMLDEASLLQDGLSYFAFMLDTDSPFESHEHVKAVPRYYKLLFDNNISSSQLLHSNHLWRNAVMQFIEEKLGDQIIPMKVVRKINLRLDQFERYIFDYYNECTNRLIADKESTISELHEDRMTIIGKMAASMAHEIRNPLTSVLGFIKIMRKQINDRSFDKLINYLEIIEMEFQNIQMHITGFLSFSKKDVIEESFADVSASTIIETVISLIYPRIIDENIELNYDAIQDCSLHIQKIAIQQVLSNILINSIDALYQVSTGRKIVVSSKIEGETYLLSISNNGPEIPTTIKDSLFTPFVTSKKEGTGLGLAISKQIMNRNQGDITFSSNQKETTFSMMFNLKCLQEIKEQSSLVIG</sequence>
<evidence type="ECO:0000256" key="2">
    <source>
        <dbReference type="ARBA" id="ARBA00012438"/>
    </source>
</evidence>
<evidence type="ECO:0000256" key="7">
    <source>
        <dbReference type="ARBA" id="ARBA00022840"/>
    </source>
</evidence>
<keyword evidence="4" id="KW-0808">Transferase</keyword>
<dbReference type="GO" id="GO:0005524">
    <property type="term" value="F:ATP binding"/>
    <property type="evidence" value="ECO:0007669"/>
    <property type="project" value="UniProtKB-KW"/>
</dbReference>
<evidence type="ECO:0000256" key="5">
    <source>
        <dbReference type="ARBA" id="ARBA00022741"/>
    </source>
</evidence>
<dbReference type="InterPro" id="IPR003594">
    <property type="entry name" value="HATPase_dom"/>
</dbReference>
<dbReference type="Gene3D" id="3.30.565.10">
    <property type="entry name" value="Histidine kinase-like ATPase, C-terminal domain"/>
    <property type="match status" value="1"/>
</dbReference>
<dbReference type="GO" id="GO:0000155">
    <property type="term" value="F:phosphorelay sensor kinase activity"/>
    <property type="evidence" value="ECO:0007669"/>
    <property type="project" value="InterPro"/>
</dbReference>
<name>A0A368W810_9BACL</name>
<evidence type="ECO:0000256" key="3">
    <source>
        <dbReference type="ARBA" id="ARBA00022553"/>
    </source>
</evidence>
<organism evidence="10 11">
    <name type="scientific">Paenibacillus prosopidis</name>
    <dbReference type="NCBI Taxonomy" id="630520"/>
    <lineage>
        <taxon>Bacteria</taxon>
        <taxon>Bacillati</taxon>
        <taxon>Bacillota</taxon>
        <taxon>Bacilli</taxon>
        <taxon>Bacillales</taxon>
        <taxon>Paenibacillaceae</taxon>
        <taxon>Paenibacillus</taxon>
    </lineage>
</organism>
<dbReference type="InterPro" id="IPR036890">
    <property type="entry name" value="HATPase_C_sf"/>
</dbReference>
<dbReference type="EC" id="2.7.13.3" evidence="2"/>
<evidence type="ECO:0000256" key="4">
    <source>
        <dbReference type="ARBA" id="ARBA00022679"/>
    </source>
</evidence>
<evidence type="ECO:0000313" key="11">
    <source>
        <dbReference type="Proteomes" id="UP000252415"/>
    </source>
</evidence>
<dbReference type="InterPro" id="IPR005467">
    <property type="entry name" value="His_kinase_dom"/>
</dbReference>
<dbReference type="CDD" id="cd00082">
    <property type="entry name" value="HisKA"/>
    <property type="match status" value="1"/>
</dbReference>
<feature type="domain" description="Histidine kinase" evidence="9">
    <location>
        <begin position="161"/>
        <end position="373"/>
    </location>
</feature>
<dbReference type="InterPro" id="IPR003661">
    <property type="entry name" value="HisK_dim/P_dom"/>
</dbReference>
<comment type="caution">
    <text evidence="10">The sequence shown here is derived from an EMBL/GenBank/DDBJ whole genome shotgun (WGS) entry which is preliminary data.</text>
</comment>
<keyword evidence="6 10" id="KW-0418">Kinase</keyword>
<keyword evidence="5" id="KW-0547">Nucleotide-binding</keyword>
<dbReference type="InterPro" id="IPR004358">
    <property type="entry name" value="Sig_transdc_His_kin-like_C"/>
</dbReference>
<keyword evidence="11" id="KW-1185">Reference proteome</keyword>
<dbReference type="SMART" id="SM00387">
    <property type="entry name" value="HATPase_c"/>
    <property type="match status" value="1"/>
</dbReference>
<accession>A0A368W810</accession>
<gene>
    <name evidence="10" type="ORF">DFP97_102201</name>
</gene>
<dbReference type="Pfam" id="PF00512">
    <property type="entry name" value="HisKA"/>
    <property type="match status" value="1"/>
</dbReference>
<keyword evidence="8" id="KW-0902">Two-component regulatory system</keyword>
<evidence type="ECO:0000313" key="10">
    <source>
        <dbReference type="EMBL" id="RCW51009.1"/>
    </source>
</evidence>
<dbReference type="AlphaFoldDB" id="A0A368W810"/>
<dbReference type="SUPFAM" id="SSF55874">
    <property type="entry name" value="ATPase domain of HSP90 chaperone/DNA topoisomerase II/histidine kinase"/>
    <property type="match status" value="1"/>
</dbReference>
<dbReference type="PANTHER" id="PTHR43065">
    <property type="entry name" value="SENSOR HISTIDINE KINASE"/>
    <property type="match status" value="1"/>
</dbReference>
<dbReference type="PANTHER" id="PTHR43065:SF10">
    <property type="entry name" value="PEROXIDE STRESS-ACTIVATED HISTIDINE KINASE MAK3"/>
    <property type="match status" value="1"/>
</dbReference>
<dbReference type="SUPFAM" id="SSF47384">
    <property type="entry name" value="Homodimeric domain of signal transducing histidine kinase"/>
    <property type="match status" value="1"/>
</dbReference>
<evidence type="ECO:0000256" key="1">
    <source>
        <dbReference type="ARBA" id="ARBA00000085"/>
    </source>
</evidence>
<keyword evidence="3" id="KW-0597">Phosphoprotein</keyword>
<protein>
    <recommendedName>
        <fullName evidence="2">histidine kinase</fullName>
        <ecNumber evidence="2">2.7.13.3</ecNumber>
    </recommendedName>
</protein>
<dbReference type="PRINTS" id="PR00344">
    <property type="entry name" value="BCTRLSENSOR"/>
</dbReference>
<evidence type="ECO:0000259" key="9">
    <source>
        <dbReference type="PROSITE" id="PS50109"/>
    </source>
</evidence>
<proteinExistence type="predicted"/>
<dbReference type="RefSeq" id="WP_181873342.1">
    <property type="nucleotide sequence ID" value="NZ_QPJD01000002.1"/>
</dbReference>
<comment type="catalytic activity">
    <reaction evidence="1">
        <text>ATP + protein L-histidine = ADP + protein N-phospho-L-histidine.</text>
        <dbReference type="EC" id="2.7.13.3"/>
    </reaction>
</comment>
<dbReference type="Gene3D" id="1.10.287.130">
    <property type="match status" value="1"/>
</dbReference>
<dbReference type="Pfam" id="PF02518">
    <property type="entry name" value="HATPase_c"/>
    <property type="match status" value="1"/>
</dbReference>
<reference evidence="10 11" key="1">
    <citation type="submission" date="2018-07" db="EMBL/GenBank/DDBJ databases">
        <title>Genomic Encyclopedia of Type Strains, Phase III (KMG-III): the genomes of soil and plant-associated and newly described type strains.</title>
        <authorList>
            <person name="Whitman W."/>
        </authorList>
    </citation>
    <scope>NUCLEOTIDE SEQUENCE [LARGE SCALE GENOMIC DNA]</scope>
    <source>
        <strain evidence="10 11">CECT 7506</strain>
    </source>
</reference>
<dbReference type="InterPro" id="IPR036097">
    <property type="entry name" value="HisK_dim/P_sf"/>
</dbReference>
<dbReference type="Proteomes" id="UP000252415">
    <property type="component" value="Unassembled WGS sequence"/>
</dbReference>
<keyword evidence="7" id="KW-0067">ATP-binding</keyword>